<keyword evidence="7" id="KW-1185">Reference proteome</keyword>
<keyword evidence="4" id="KW-0804">Transcription</keyword>
<gene>
    <name evidence="6" type="ORF">HNQ50_000240</name>
</gene>
<name>A0A840RB11_9NEIS</name>
<dbReference type="InterPro" id="IPR005119">
    <property type="entry name" value="LysR_subst-bd"/>
</dbReference>
<dbReference type="SUPFAM" id="SSF46785">
    <property type="entry name" value="Winged helix' DNA-binding domain"/>
    <property type="match status" value="1"/>
</dbReference>
<dbReference type="InterPro" id="IPR036390">
    <property type="entry name" value="WH_DNA-bd_sf"/>
</dbReference>
<proteinExistence type="inferred from homology"/>
<dbReference type="Pfam" id="PF03466">
    <property type="entry name" value="LysR_substrate"/>
    <property type="match status" value="1"/>
</dbReference>
<comment type="caution">
    <text evidence="6">The sequence shown here is derived from an EMBL/GenBank/DDBJ whole genome shotgun (WGS) entry which is preliminary data.</text>
</comment>
<dbReference type="PANTHER" id="PTHR30537">
    <property type="entry name" value="HTH-TYPE TRANSCRIPTIONAL REGULATOR"/>
    <property type="match status" value="1"/>
</dbReference>
<evidence type="ECO:0000313" key="6">
    <source>
        <dbReference type="EMBL" id="MBB5189530.1"/>
    </source>
</evidence>
<protein>
    <submittedName>
        <fullName evidence="6">DNA-binding transcriptional LysR family regulator</fullName>
    </submittedName>
</protein>
<keyword evidence="2" id="KW-0805">Transcription regulation</keyword>
<dbReference type="PANTHER" id="PTHR30537:SF20">
    <property type="entry name" value="TRANSCRIPTIONAL REGULATORY PROTEIN"/>
    <property type="match status" value="1"/>
</dbReference>
<dbReference type="InterPro" id="IPR036388">
    <property type="entry name" value="WH-like_DNA-bd_sf"/>
</dbReference>
<dbReference type="FunFam" id="1.10.10.10:FF:000001">
    <property type="entry name" value="LysR family transcriptional regulator"/>
    <property type="match status" value="1"/>
</dbReference>
<dbReference type="EMBL" id="JACHHN010000001">
    <property type="protein sequence ID" value="MBB5189530.1"/>
    <property type="molecule type" value="Genomic_DNA"/>
</dbReference>
<dbReference type="Proteomes" id="UP000543030">
    <property type="component" value="Unassembled WGS sequence"/>
</dbReference>
<dbReference type="PROSITE" id="PS50931">
    <property type="entry name" value="HTH_LYSR"/>
    <property type="match status" value="1"/>
</dbReference>
<evidence type="ECO:0000256" key="1">
    <source>
        <dbReference type="ARBA" id="ARBA00009437"/>
    </source>
</evidence>
<sequence length="302" mass="33219">MNNQQMKTSTEELLAFVTVVDTGSITGAAQQLDQTTSGISRALTRLEQKLSTTLLNRTTRRLELTEEGRLFLANARKIIAAIDDAEEELAVRREHPAGRLRVNGAFPFILHVIVPLVAEFRERYPGIALELNASDTIIDLLEQRTDIAIRHGQLQDSSLHARFMGHSRLRVLAAPGYLAQRGMPEDVTALAQHALIGFSQPESLNNWPLRHADGDGYIINPALVCSSGESVLQLAEHGNGIACLSDFMTAKARASGRLVEVLPQASMATYQPIHAVYYRNTGLSARIRCFLDFLGEKLPGLL</sequence>
<reference evidence="6 7" key="1">
    <citation type="submission" date="2020-08" db="EMBL/GenBank/DDBJ databases">
        <title>Genomic Encyclopedia of Type Strains, Phase IV (KMG-IV): sequencing the most valuable type-strain genomes for metagenomic binning, comparative biology and taxonomic classification.</title>
        <authorList>
            <person name="Goeker M."/>
        </authorList>
    </citation>
    <scope>NUCLEOTIDE SEQUENCE [LARGE SCALE GENOMIC DNA]</scope>
    <source>
        <strain evidence="6 7">DSM 18233</strain>
    </source>
</reference>
<comment type="similarity">
    <text evidence="1">Belongs to the LysR transcriptional regulatory family.</text>
</comment>
<evidence type="ECO:0000256" key="4">
    <source>
        <dbReference type="ARBA" id="ARBA00023163"/>
    </source>
</evidence>
<feature type="domain" description="HTH lysR-type" evidence="5">
    <location>
        <begin position="1"/>
        <end position="65"/>
    </location>
</feature>
<dbReference type="InterPro" id="IPR000847">
    <property type="entry name" value="LysR_HTH_N"/>
</dbReference>
<dbReference type="InterPro" id="IPR058163">
    <property type="entry name" value="LysR-type_TF_proteobact-type"/>
</dbReference>
<dbReference type="Gene3D" id="1.10.10.10">
    <property type="entry name" value="Winged helix-like DNA-binding domain superfamily/Winged helix DNA-binding domain"/>
    <property type="match status" value="1"/>
</dbReference>
<organism evidence="6 7">
    <name type="scientific">Silvimonas terrae</name>
    <dbReference type="NCBI Taxonomy" id="300266"/>
    <lineage>
        <taxon>Bacteria</taxon>
        <taxon>Pseudomonadati</taxon>
        <taxon>Pseudomonadota</taxon>
        <taxon>Betaproteobacteria</taxon>
        <taxon>Neisseriales</taxon>
        <taxon>Chitinibacteraceae</taxon>
        <taxon>Silvimonas</taxon>
    </lineage>
</organism>
<dbReference type="Pfam" id="PF00126">
    <property type="entry name" value="HTH_1"/>
    <property type="match status" value="1"/>
</dbReference>
<keyword evidence="3 6" id="KW-0238">DNA-binding</keyword>
<dbReference type="Gene3D" id="3.40.190.10">
    <property type="entry name" value="Periplasmic binding protein-like II"/>
    <property type="match status" value="2"/>
</dbReference>
<dbReference type="GO" id="GO:0006351">
    <property type="term" value="P:DNA-templated transcription"/>
    <property type="evidence" value="ECO:0007669"/>
    <property type="project" value="TreeGrafter"/>
</dbReference>
<evidence type="ECO:0000256" key="3">
    <source>
        <dbReference type="ARBA" id="ARBA00023125"/>
    </source>
</evidence>
<dbReference type="GO" id="GO:0003700">
    <property type="term" value="F:DNA-binding transcription factor activity"/>
    <property type="evidence" value="ECO:0007669"/>
    <property type="project" value="InterPro"/>
</dbReference>
<dbReference type="AlphaFoldDB" id="A0A840RB11"/>
<evidence type="ECO:0000259" key="5">
    <source>
        <dbReference type="PROSITE" id="PS50931"/>
    </source>
</evidence>
<dbReference type="RefSeq" id="WP_246428524.1">
    <property type="nucleotide sequence ID" value="NZ_JACHHN010000001.1"/>
</dbReference>
<evidence type="ECO:0000256" key="2">
    <source>
        <dbReference type="ARBA" id="ARBA00023015"/>
    </source>
</evidence>
<dbReference type="GO" id="GO:0043565">
    <property type="term" value="F:sequence-specific DNA binding"/>
    <property type="evidence" value="ECO:0007669"/>
    <property type="project" value="TreeGrafter"/>
</dbReference>
<dbReference type="SUPFAM" id="SSF53850">
    <property type="entry name" value="Periplasmic binding protein-like II"/>
    <property type="match status" value="1"/>
</dbReference>
<evidence type="ECO:0000313" key="7">
    <source>
        <dbReference type="Proteomes" id="UP000543030"/>
    </source>
</evidence>
<accession>A0A840RB11</accession>